<protein>
    <recommendedName>
        <fullName evidence="1">Aminoglycoside phosphotransferase domain-containing protein</fullName>
    </recommendedName>
</protein>
<gene>
    <name evidence="2" type="ORF">K505DRAFT_308861</name>
</gene>
<organism evidence="2 3">
    <name type="scientific">Melanomma pulvis-pyrius CBS 109.77</name>
    <dbReference type="NCBI Taxonomy" id="1314802"/>
    <lineage>
        <taxon>Eukaryota</taxon>
        <taxon>Fungi</taxon>
        <taxon>Dikarya</taxon>
        <taxon>Ascomycota</taxon>
        <taxon>Pezizomycotina</taxon>
        <taxon>Dothideomycetes</taxon>
        <taxon>Pleosporomycetidae</taxon>
        <taxon>Pleosporales</taxon>
        <taxon>Melanommataceae</taxon>
        <taxon>Melanomma</taxon>
    </lineage>
</organism>
<dbReference type="Proteomes" id="UP000799757">
    <property type="component" value="Unassembled WGS sequence"/>
</dbReference>
<evidence type="ECO:0000313" key="3">
    <source>
        <dbReference type="Proteomes" id="UP000799757"/>
    </source>
</evidence>
<dbReference type="OrthoDB" id="2906425at2759"/>
<reference evidence="2" key="1">
    <citation type="journal article" date="2020" name="Stud. Mycol.">
        <title>101 Dothideomycetes genomes: a test case for predicting lifestyles and emergence of pathogens.</title>
        <authorList>
            <person name="Haridas S."/>
            <person name="Albert R."/>
            <person name="Binder M."/>
            <person name="Bloem J."/>
            <person name="Labutti K."/>
            <person name="Salamov A."/>
            <person name="Andreopoulos B."/>
            <person name="Baker S."/>
            <person name="Barry K."/>
            <person name="Bills G."/>
            <person name="Bluhm B."/>
            <person name="Cannon C."/>
            <person name="Castanera R."/>
            <person name="Culley D."/>
            <person name="Daum C."/>
            <person name="Ezra D."/>
            <person name="Gonzalez J."/>
            <person name="Henrissat B."/>
            <person name="Kuo A."/>
            <person name="Liang C."/>
            <person name="Lipzen A."/>
            <person name="Lutzoni F."/>
            <person name="Magnuson J."/>
            <person name="Mondo S."/>
            <person name="Nolan M."/>
            <person name="Ohm R."/>
            <person name="Pangilinan J."/>
            <person name="Park H.-J."/>
            <person name="Ramirez L."/>
            <person name="Alfaro M."/>
            <person name="Sun H."/>
            <person name="Tritt A."/>
            <person name="Yoshinaga Y."/>
            <person name="Zwiers L.-H."/>
            <person name="Turgeon B."/>
            <person name="Goodwin S."/>
            <person name="Spatafora J."/>
            <person name="Crous P."/>
            <person name="Grigoriev I."/>
        </authorList>
    </citation>
    <scope>NUCLEOTIDE SEQUENCE</scope>
    <source>
        <strain evidence="2">CBS 109.77</strain>
    </source>
</reference>
<name>A0A6A6X786_9PLEO</name>
<dbReference type="InterPro" id="IPR011009">
    <property type="entry name" value="Kinase-like_dom_sf"/>
</dbReference>
<dbReference type="InterPro" id="IPR051678">
    <property type="entry name" value="AGP_Transferase"/>
</dbReference>
<dbReference type="InterPro" id="IPR002575">
    <property type="entry name" value="Aminoglycoside_PTrfase"/>
</dbReference>
<evidence type="ECO:0000313" key="2">
    <source>
        <dbReference type="EMBL" id="KAF2791777.1"/>
    </source>
</evidence>
<keyword evidence="3" id="KW-1185">Reference proteome</keyword>
<accession>A0A6A6X786</accession>
<dbReference type="PANTHER" id="PTHR21310">
    <property type="entry name" value="AMINOGLYCOSIDE PHOSPHOTRANSFERASE-RELATED-RELATED"/>
    <property type="match status" value="1"/>
</dbReference>
<evidence type="ECO:0000259" key="1">
    <source>
        <dbReference type="Pfam" id="PF01636"/>
    </source>
</evidence>
<dbReference type="SUPFAM" id="SSF56112">
    <property type="entry name" value="Protein kinase-like (PK-like)"/>
    <property type="match status" value="1"/>
</dbReference>
<feature type="domain" description="Aminoglycoside phosphotransferase" evidence="1">
    <location>
        <begin position="55"/>
        <end position="332"/>
    </location>
</feature>
<dbReference type="EMBL" id="MU002002">
    <property type="protein sequence ID" value="KAF2791777.1"/>
    <property type="molecule type" value="Genomic_DNA"/>
</dbReference>
<dbReference type="Pfam" id="PF01636">
    <property type="entry name" value="APH"/>
    <property type="match status" value="1"/>
</dbReference>
<dbReference type="AlphaFoldDB" id="A0A6A6X786"/>
<sequence>MTSATPTVVPQNGLGWEMDDWSGPQPIWTVEPNTAIIAKIVRRELALSEDATCEVSFLAEGSLNKVYAIQCDGSCNYIMRATLPVQPRLKTMSEIATVSFVSTHTDIPTPKIFAVDHSNKNELGFEWMMMERVAGHPIEMPGDWSKVNWLKKEVLVRKIISYMVQLFQKRFKQIGSLYIIDDLQQLPKSERPSTAPVTSATPEGIGNSKEYHLSDIISVPFFYIDHLTHDVPRGTFHHSRDWLAARLQFHINDANNIPQDADEDTIAIKKCTKLNAERLLKILTKVLPTNEPDEEFVLHHHNLSSRNILMDDSDDLAGVVDWERVHTVPLWYACQLPKFLNGNHLEHCPEPDTYGKTTNEDGTEEINEGFWRHLQDYEKTRLRAFFFEQMERECPEWVKIHNESKLKVDFELAVEFCPFELGHQMVTDWLDEIESGKEPSSLKDACRG</sequence>
<dbReference type="PANTHER" id="PTHR21310:SF13">
    <property type="entry name" value="AMINOGLYCOSIDE PHOSPHOTRANSFERASE DOMAIN-CONTAINING PROTEIN"/>
    <property type="match status" value="1"/>
</dbReference>
<proteinExistence type="predicted"/>